<dbReference type="RefSeq" id="XP_033402190.1">
    <property type="nucleotide sequence ID" value="XM_033547002.1"/>
</dbReference>
<evidence type="ECO:0000313" key="2">
    <source>
        <dbReference type="Proteomes" id="UP000799438"/>
    </source>
</evidence>
<dbReference type="EMBL" id="ML995475">
    <property type="protein sequence ID" value="KAF2146481.1"/>
    <property type="molecule type" value="Genomic_DNA"/>
</dbReference>
<dbReference type="Proteomes" id="UP000799438">
    <property type="component" value="Unassembled WGS sequence"/>
</dbReference>
<protein>
    <submittedName>
        <fullName evidence="1">Uncharacterized protein</fullName>
    </submittedName>
</protein>
<reference evidence="1" key="1">
    <citation type="journal article" date="2020" name="Stud. Mycol.">
        <title>101 Dothideomycetes genomes: a test case for predicting lifestyles and emergence of pathogens.</title>
        <authorList>
            <person name="Haridas S."/>
            <person name="Albert R."/>
            <person name="Binder M."/>
            <person name="Bloem J."/>
            <person name="Labutti K."/>
            <person name="Salamov A."/>
            <person name="Andreopoulos B."/>
            <person name="Baker S."/>
            <person name="Barry K."/>
            <person name="Bills G."/>
            <person name="Bluhm B."/>
            <person name="Cannon C."/>
            <person name="Castanera R."/>
            <person name="Culley D."/>
            <person name="Daum C."/>
            <person name="Ezra D."/>
            <person name="Gonzalez J."/>
            <person name="Henrissat B."/>
            <person name="Kuo A."/>
            <person name="Liang C."/>
            <person name="Lipzen A."/>
            <person name="Lutzoni F."/>
            <person name="Magnuson J."/>
            <person name="Mondo S."/>
            <person name="Nolan M."/>
            <person name="Ohm R."/>
            <person name="Pangilinan J."/>
            <person name="Park H.-J."/>
            <person name="Ramirez L."/>
            <person name="Alfaro M."/>
            <person name="Sun H."/>
            <person name="Tritt A."/>
            <person name="Yoshinaga Y."/>
            <person name="Zwiers L.-H."/>
            <person name="Turgeon B."/>
            <person name="Goodwin S."/>
            <person name="Spatafora J."/>
            <person name="Crous P."/>
            <person name="Grigoriev I."/>
        </authorList>
    </citation>
    <scope>NUCLEOTIDE SEQUENCE</scope>
    <source>
        <strain evidence="1">CBS 121167</strain>
    </source>
</reference>
<keyword evidence="2" id="KW-1185">Reference proteome</keyword>
<name>A0A6A6BUZ5_9PEZI</name>
<evidence type="ECO:0000313" key="1">
    <source>
        <dbReference type="EMBL" id="KAF2146481.1"/>
    </source>
</evidence>
<sequence length="98" mass="11203">MRVFHPVLQGNGFRLTYRPFEKLQPKTRLLPQSVSVFQSPIKSPASTFGGVGVLTITIALPLPASRPRFQWLRFSCFLAFLRVRSAFPRRQVPRDCSK</sequence>
<accession>A0A6A6BUZ5</accession>
<dbReference type="AlphaFoldDB" id="A0A6A6BUZ5"/>
<gene>
    <name evidence="1" type="ORF">K452DRAFT_66270</name>
</gene>
<dbReference type="GeneID" id="54304509"/>
<proteinExistence type="predicted"/>
<organism evidence="1 2">
    <name type="scientific">Aplosporella prunicola CBS 121167</name>
    <dbReference type="NCBI Taxonomy" id="1176127"/>
    <lineage>
        <taxon>Eukaryota</taxon>
        <taxon>Fungi</taxon>
        <taxon>Dikarya</taxon>
        <taxon>Ascomycota</taxon>
        <taxon>Pezizomycotina</taxon>
        <taxon>Dothideomycetes</taxon>
        <taxon>Dothideomycetes incertae sedis</taxon>
        <taxon>Botryosphaeriales</taxon>
        <taxon>Aplosporellaceae</taxon>
        <taxon>Aplosporella</taxon>
    </lineage>
</organism>